<evidence type="ECO:0000256" key="9">
    <source>
        <dbReference type="ARBA" id="ARBA00023136"/>
    </source>
</evidence>
<feature type="transmembrane region" description="Helical" evidence="10">
    <location>
        <begin position="140"/>
        <end position="158"/>
    </location>
</feature>
<comment type="caution">
    <text evidence="10">Lacks conserved residue(s) required for the propagation of feature annotation.</text>
</comment>
<evidence type="ECO:0000313" key="12">
    <source>
        <dbReference type="EMBL" id="PKQ28527.1"/>
    </source>
</evidence>
<evidence type="ECO:0000256" key="2">
    <source>
        <dbReference type="ARBA" id="ARBA00022553"/>
    </source>
</evidence>
<dbReference type="Proteomes" id="UP000233654">
    <property type="component" value="Unassembled WGS sequence"/>
</dbReference>
<dbReference type="InterPro" id="IPR011303">
    <property type="entry name" value="RnfD_bac"/>
</dbReference>
<keyword evidence="9 10" id="KW-0472">Membrane</keyword>
<dbReference type="NCBIfam" id="TIGR01946">
    <property type="entry name" value="rnfD"/>
    <property type="match status" value="1"/>
</dbReference>
<dbReference type="HAMAP" id="MF_00462">
    <property type="entry name" value="RsxD_RnfD"/>
    <property type="match status" value="1"/>
</dbReference>
<keyword evidence="5 10" id="KW-0812">Transmembrane</keyword>
<evidence type="ECO:0000256" key="10">
    <source>
        <dbReference type="HAMAP-Rule" id="MF_00462"/>
    </source>
</evidence>
<evidence type="ECO:0000256" key="11">
    <source>
        <dbReference type="SAM" id="MobiDB-lite"/>
    </source>
</evidence>
<feature type="transmembrane region" description="Helical" evidence="10">
    <location>
        <begin position="67"/>
        <end position="84"/>
    </location>
</feature>
<feature type="region of interest" description="Disordered" evidence="11">
    <location>
        <begin position="371"/>
        <end position="396"/>
    </location>
</feature>
<dbReference type="PANTHER" id="PTHR30578:SF0">
    <property type="entry name" value="ION-TRANSLOCATING OXIDOREDUCTASE COMPLEX SUBUNIT D"/>
    <property type="match status" value="1"/>
</dbReference>
<keyword evidence="1 10" id="KW-0813">Transport</keyword>
<evidence type="ECO:0000256" key="6">
    <source>
        <dbReference type="ARBA" id="ARBA00022967"/>
    </source>
</evidence>
<dbReference type="Pfam" id="PF03116">
    <property type="entry name" value="NQR2_RnfD_RnfE"/>
    <property type="match status" value="1"/>
</dbReference>
<feature type="compositionally biased region" description="Basic residues" evidence="11">
    <location>
        <begin position="1"/>
        <end position="21"/>
    </location>
</feature>
<dbReference type="InterPro" id="IPR004338">
    <property type="entry name" value="NqrB/RnfD"/>
</dbReference>
<evidence type="ECO:0000256" key="8">
    <source>
        <dbReference type="ARBA" id="ARBA00022989"/>
    </source>
</evidence>
<dbReference type="AlphaFoldDB" id="A0A2N3G726"/>
<organism evidence="12 13">
    <name type="scientific">Candidatus Anoxymicrobium japonicum</name>
    <dbReference type="NCBI Taxonomy" id="2013648"/>
    <lineage>
        <taxon>Bacteria</taxon>
        <taxon>Bacillati</taxon>
        <taxon>Actinomycetota</taxon>
        <taxon>Candidatus Geothermincolia</taxon>
        <taxon>Candidatus Geothermincolales</taxon>
        <taxon>Candidatus Anoxymicrobiaceae</taxon>
        <taxon>Candidatus Anoxymicrobium</taxon>
    </lineage>
</organism>
<comment type="subcellular location">
    <subcellularLocation>
        <location evidence="10">Cell membrane</location>
        <topology evidence="10">Multi-pass membrane protein</topology>
    </subcellularLocation>
</comment>
<protein>
    <recommendedName>
        <fullName evidence="10">Ion-translocating oxidoreductase complex subunit D</fullName>
        <ecNumber evidence="10">7.-.-.-</ecNumber>
    </recommendedName>
    <alternativeName>
        <fullName evidence="10">Rnf electron transport complex subunit D</fullName>
    </alternativeName>
</protein>
<dbReference type="GO" id="GO:0055085">
    <property type="term" value="P:transmembrane transport"/>
    <property type="evidence" value="ECO:0007669"/>
    <property type="project" value="InterPro"/>
</dbReference>
<accession>A0A2N3G726</accession>
<comment type="function">
    <text evidence="10">Part of a membrane-bound complex that couples electron transfer with translocation of ions across the membrane.</text>
</comment>
<feature type="modified residue" description="FMN phosphoryl threonine" evidence="10">
    <location>
        <position position="212"/>
    </location>
</feature>
<proteinExistence type="inferred from homology"/>
<comment type="caution">
    <text evidence="12">The sequence shown here is derived from an EMBL/GenBank/DDBJ whole genome shotgun (WGS) entry which is preliminary data.</text>
</comment>
<keyword evidence="7 10" id="KW-0249">Electron transport</keyword>
<evidence type="ECO:0000256" key="3">
    <source>
        <dbReference type="ARBA" id="ARBA00022630"/>
    </source>
</evidence>
<comment type="similarity">
    <text evidence="10">Belongs to the NqrB/RnfD family.</text>
</comment>
<name>A0A2N3G726_9ACTN</name>
<feature type="transmembrane region" description="Helical" evidence="10">
    <location>
        <begin position="274"/>
        <end position="306"/>
    </location>
</feature>
<evidence type="ECO:0000256" key="7">
    <source>
        <dbReference type="ARBA" id="ARBA00022982"/>
    </source>
</evidence>
<evidence type="ECO:0000256" key="1">
    <source>
        <dbReference type="ARBA" id="ARBA00022448"/>
    </source>
</evidence>
<keyword evidence="6 10" id="KW-1278">Translocase</keyword>
<comment type="subunit">
    <text evidence="10">The complex is composed of six subunits: RnfA, RnfB, RnfC, RnfD, RnfE and RnfG.</text>
</comment>
<keyword evidence="4 10" id="KW-0288">FMN</keyword>
<feature type="transmembrane region" description="Helical" evidence="10">
    <location>
        <begin position="115"/>
        <end position="134"/>
    </location>
</feature>
<keyword evidence="8 10" id="KW-1133">Transmembrane helix</keyword>
<dbReference type="GO" id="GO:0005886">
    <property type="term" value="C:plasma membrane"/>
    <property type="evidence" value="ECO:0007669"/>
    <property type="project" value="UniProtKB-SubCell"/>
</dbReference>
<dbReference type="PANTHER" id="PTHR30578">
    <property type="entry name" value="ELECTRON TRANSPORT COMPLEX PROTEIN RNFD"/>
    <property type="match status" value="1"/>
</dbReference>
<evidence type="ECO:0000256" key="4">
    <source>
        <dbReference type="ARBA" id="ARBA00022643"/>
    </source>
</evidence>
<dbReference type="EC" id="7.-.-.-" evidence="10"/>
<feature type="transmembrane region" description="Helical" evidence="10">
    <location>
        <begin position="250"/>
        <end position="268"/>
    </location>
</feature>
<evidence type="ECO:0000313" key="13">
    <source>
        <dbReference type="Proteomes" id="UP000233654"/>
    </source>
</evidence>
<feature type="region of interest" description="Disordered" evidence="11">
    <location>
        <begin position="1"/>
        <end position="30"/>
    </location>
</feature>
<keyword evidence="3 10" id="KW-0285">Flavoprotein</keyword>
<keyword evidence="10" id="KW-1003">Cell membrane</keyword>
<keyword evidence="2 10" id="KW-0597">Phosphoprotein</keyword>
<comment type="cofactor">
    <cofactor evidence="10">
        <name>FMN</name>
        <dbReference type="ChEBI" id="CHEBI:58210"/>
    </cofactor>
</comment>
<sequence>MARLPGKTKMKTTRKTSRKKKIMPENAGAPTATEAESKQKFIAAPPEDLFVIGVSPHIRKSVTTTGIMGWVIVALLPITIYGIYIGGLAAFVVVAMSIIGTVGTEAVVQRMRHLPVTVFNLSALVSGLLLALVLPPRLPFWMPLIGGIVAMLLGKHVFGGLGHNIFNPALVGRAVLFVSWTEYMTTSYLGHPLAAVVNTAAIKTINSTTSATPLAALSLAREHELAMSVSGARYIKPLLFGNPWGQIGEVSGLLILVGLAILLINGIVDWRIPVVYVGVVMALSWILGMNPMFAMLSGGLLFGACFMATDYVTNPMTVWGKVVFALGCGIITVVLRFYSNLPDGVMFAILFMNGLTPLIDRYLKPRPYGHKRHGNNKAKTKELDNENHGAGAGVVA</sequence>
<evidence type="ECO:0000256" key="5">
    <source>
        <dbReference type="ARBA" id="ARBA00022692"/>
    </source>
</evidence>
<dbReference type="GO" id="GO:0022900">
    <property type="term" value="P:electron transport chain"/>
    <property type="evidence" value="ECO:0007669"/>
    <property type="project" value="UniProtKB-UniRule"/>
</dbReference>
<dbReference type="EMBL" id="PHEX01000013">
    <property type="protein sequence ID" value="PKQ28527.1"/>
    <property type="molecule type" value="Genomic_DNA"/>
</dbReference>
<feature type="transmembrane region" description="Helical" evidence="10">
    <location>
        <begin position="318"/>
        <end position="338"/>
    </location>
</feature>
<reference evidence="12 13" key="1">
    <citation type="journal article" date="2017" name="ISME J.">
        <title>Potential for microbial H2 and metal transformations associated with novel bacteria and archaea in deep terrestrial subsurface sediments.</title>
        <authorList>
            <person name="Hernsdorf A.W."/>
            <person name="Amano Y."/>
            <person name="Miyakawa K."/>
            <person name="Ise K."/>
            <person name="Suzuki Y."/>
            <person name="Anantharaman K."/>
            <person name="Probst A."/>
            <person name="Burstein D."/>
            <person name="Thomas B.C."/>
            <person name="Banfield J.F."/>
        </authorList>
    </citation>
    <scope>NUCLEOTIDE SEQUENCE [LARGE SCALE GENOMIC DNA]</scope>
    <source>
        <strain evidence="12">HGW-Actinobacteria-3</strain>
    </source>
</reference>
<gene>
    <name evidence="10" type="primary">rnfD</name>
    <name evidence="12" type="ORF">CVT63_02300</name>
</gene>